<name>A0ABQ8S8M9_PERAM</name>
<comment type="caution">
    <text evidence="2">The sequence shown here is derived from an EMBL/GenBank/DDBJ whole genome shotgun (WGS) entry which is preliminary data.</text>
</comment>
<organism evidence="2 3">
    <name type="scientific">Periplaneta americana</name>
    <name type="common">American cockroach</name>
    <name type="synonym">Blatta americana</name>
    <dbReference type="NCBI Taxonomy" id="6978"/>
    <lineage>
        <taxon>Eukaryota</taxon>
        <taxon>Metazoa</taxon>
        <taxon>Ecdysozoa</taxon>
        <taxon>Arthropoda</taxon>
        <taxon>Hexapoda</taxon>
        <taxon>Insecta</taxon>
        <taxon>Pterygota</taxon>
        <taxon>Neoptera</taxon>
        <taxon>Polyneoptera</taxon>
        <taxon>Dictyoptera</taxon>
        <taxon>Blattodea</taxon>
        <taxon>Blattoidea</taxon>
        <taxon>Blattidae</taxon>
        <taxon>Blattinae</taxon>
        <taxon>Periplaneta</taxon>
    </lineage>
</organism>
<protein>
    <submittedName>
        <fullName evidence="2">Uncharacterized protein</fullName>
    </submittedName>
</protein>
<dbReference type="Proteomes" id="UP001148838">
    <property type="component" value="Unassembled WGS sequence"/>
</dbReference>
<evidence type="ECO:0000313" key="2">
    <source>
        <dbReference type="EMBL" id="KAJ4430116.1"/>
    </source>
</evidence>
<reference evidence="2 3" key="1">
    <citation type="journal article" date="2022" name="Allergy">
        <title>Genome assembly and annotation of Periplaneta americana reveal a comprehensive cockroach allergen profile.</title>
        <authorList>
            <person name="Wang L."/>
            <person name="Xiong Q."/>
            <person name="Saelim N."/>
            <person name="Wang L."/>
            <person name="Nong W."/>
            <person name="Wan A.T."/>
            <person name="Shi M."/>
            <person name="Liu X."/>
            <person name="Cao Q."/>
            <person name="Hui J.H.L."/>
            <person name="Sookrung N."/>
            <person name="Leung T.F."/>
            <person name="Tungtrongchitr A."/>
            <person name="Tsui S.K.W."/>
        </authorList>
    </citation>
    <scope>NUCLEOTIDE SEQUENCE [LARGE SCALE GENOMIC DNA]</scope>
    <source>
        <strain evidence="2">PWHHKU_190912</strain>
    </source>
</reference>
<accession>A0ABQ8S8M9</accession>
<evidence type="ECO:0000313" key="3">
    <source>
        <dbReference type="Proteomes" id="UP001148838"/>
    </source>
</evidence>
<evidence type="ECO:0000256" key="1">
    <source>
        <dbReference type="SAM" id="MobiDB-lite"/>
    </source>
</evidence>
<proteinExistence type="predicted"/>
<feature type="region of interest" description="Disordered" evidence="1">
    <location>
        <begin position="67"/>
        <end position="101"/>
    </location>
</feature>
<sequence length="101" mass="10539">MVGLCEGGNKSPGSLKAVNNSICASHALFAPQIGMPLKRNICLLRTLSSILQHGRLQTPAVATWTNSSDCHADGPDRSAGGPPKLLAHSTGLRELYSSDDG</sequence>
<dbReference type="EMBL" id="JAJSOF020000033">
    <property type="protein sequence ID" value="KAJ4430116.1"/>
    <property type="molecule type" value="Genomic_DNA"/>
</dbReference>
<gene>
    <name evidence="2" type="ORF">ANN_22326</name>
</gene>
<keyword evidence="3" id="KW-1185">Reference proteome</keyword>